<dbReference type="EMBL" id="QJSP01000011">
    <property type="protein sequence ID" value="PYE15104.1"/>
    <property type="molecule type" value="Genomic_DNA"/>
</dbReference>
<evidence type="ECO:0000256" key="1">
    <source>
        <dbReference type="SAM" id="SignalP"/>
    </source>
</evidence>
<protein>
    <submittedName>
        <fullName evidence="2">Uncharacterized protein</fullName>
    </submittedName>
</protein>
<organism evidence="2 3">
    <name type="scientific">Williamsia limnetica</name>
    <dbReference type="NCBI Taxonomy" id="882452"/>
    <lineage>
        <taxon>Bacteria</taxon>
        <taxon>Bacillati</taxon>
        <taxon>Actinomycetota</taxon>
        <taxon>Actinomycetes</taxon>
        <taxon>Mycobacteriales</taxon>
        <taxon>Nocardiaceae</taxon>
        <taxon>Williamsia</taxon>
    </lineage>
</organism>
<proteinExistence type="predicted"/>
<comment type="caution">
    <text evidence="2">The sequence shown here is derived from an EMBL/GenBank/DDBJ whole genome shotgun (WGS) entry which is preliminary data.</text>
</comment>
<dbReference type="AlphaFoldDB" id="A0A318RLJ4"/>
<feature type="chain" id="PRO_5016317033" evidence="1">
    <location>
        <begin position="29"/>
        <end position="230"/>
    </location>
</feature>
<dbReference type="Proteomes" id="UP000247591">
    <property type="component" value="Unassembled WGS sequence"/>
</dbReference>
<dbReference type="OrthoDB" id="4373876at2"/>
<keyword evidence="1" id="KW-0732">Signal</keyword>
<reference evidence="2 3" key="1">
    <citation type="submission" date="2018-06" db="EMBL/GenBank/DDBJ databases">
        <title>Genomic Encyclopedia of Type Strains, Phase IV (KMG-IV): sequencing the most valuable type-strain genomes for metagenomic binning, comparative biology and taxonomic classification.</title>
        <authorList>
            <person name="Goeker M."/>
        </authorList>
    </citation>
    <scope>NUCLEOTIDE SEQUENCE [LARGE SCALE GENOMIC DNA]</scope>
    <source>
        <strain evidence="2 3">DSM 45521</strain>
    </source>
</reference>
<evidence type="ECO:0000313" key="3">
    <source>
        <dbReference type="Proteomes" id="UP000247591"/>
    </source>
</evidence>
<name>A0A318RLJ4_WILLI</name>
<dbReference type="RefSeq" id="WP_110471107.1">
    <property type="nucleotide sequence ID" value="NZ_QJSP01000011.1"/>
</dbReference>
<sequence>MNRTILRTTTAVAAVSAAALFFPAVASAAPVSQAECAEISTGNQANGWGVPFEDEAGQAGTHSQAVVEDEDGSLELKVAEGKTRAVSYHSAGQLPLDDLTGTPAFDQTGTQANWQIRVSGAATGNSAENGFATLVNSGGDQWWATRALPDLPRGQTTTLADLTEKAGAATVVDYYGISVEGAPDTIANIDNVSFNGCTTNFKFVGSSEEGGSNGSLGGFGLASLIPGLPS</sequence>
<feature type="signal peptide" evidence="1">
    <location>
        <begin position="1"/>
        <end position="28"/>
    </location>
</feature>
<accession>A0A318RLJ4</accession>
<evidence type="ECO:0000313" key="2">
    <source>
        <dbReference type="EMBL" id="PYE15104.1"/>
    </source>
</evidence>
<gene>
    <name evidence="2" type="ORF">DFR67_111180</name>
</gene>
<keyword evidence="3" id="KW-1185">Reference proteome</keyword>